<dbReference type="Gene3D" id="3.50.50.60">
    <property type="entry name" value="FAD/NAD(P)-binding domain"/>
    <property type="match status" value="1"/>
</dbReference>
<feature type="domain" description="FAD dependent oxidoreductase" evidence="1">
    <location>
        <begin position="9"/>
        <end position="394"/>
    </location>
</feature>
<dbReference type="Pfam" id="PF01266">
    <property type="entry name" value="DAO"/>
    <property type="match status" value="1"/>
</dbReference>
<dbReference type="Proteomes" id="UP001303373">
    <property type="component" value="Chromosome 5"/>
</dbReference>
<evidence type="ECO:0000313" key="3">
    <source>
        <dbReference type="Proteomes" id="UP001303373"/>
    </source>
</evidence>
<sequence>MASHSETKKIVIVGGGIIGATSAYYLTRHPSFNSSKHSITLLEASTIAGGASGKAGGLLARWAYPSSLVPLSYELHAQLAHEHGGEERWGYRTLHCGSVECKGNHLPSKTEGRNGDVDQLHHVSLEKKGGQERKAPMSTKDVPEDLDWLDEGCLRSYDPMGDPSTTAQVHPFQFTTSMATLAEEKGAQIKTGAKVSKINYTSDGSSVESVTYESGGKVETIPATDIVIAAGPWTQRIYQSAPITALRAHSVTIRPAKPVSAYALFTEIKLPSDFARLKSRGSQIVSPEIYTRPGNEIYACGDGDRLVPLPSLSSEVEVDQSRCQDIIDYVSSISGALRDGEVTARQACYLPNVNAPGSGGPLIGLTGVNGEVMAAGHTCWGIQNGPGTGKLVSEFVFDGEAKSANIAALDPRIVL</sequence>
<dbReference type="GO" id="GO:0042147">
    <property type="term" value="P:retrograde transport, endosome to Golgi"/>
    <property type="evidence" value="ECO:0007669"/>
    <property type="project" value="TreeGrafter"/>
</dbReference>
<organism evidence="2 3">
    <name type="scientific">Acrodontium crateriforme</name>
    <dbReference type="NCBI Taxonomy" id="150365"/>
    <lineage>
        <taxon>Eukaryota</taxon>
        <taxon>Fungi</taxon>
        <taxon>Dikarya</taxon>
        <taxon>Ascomycota</taxon>
        <taxon>Pezizomycotina</taxon>
        <taxon>Dothideomycetes</taxon>
        <taxon>Dothideomycetidae</taxon>
        <taxon>Mycosphaerellales</taxon>
        <taxon>Teratosphaeriaceae</taxon>
        <taxon>Acrodontium</taxon>
    </lineage>
</organism>
<dbReference type="InterPro" id="IPR036188">
    <property type="entry name" value="FAD/NAD-bd_sf"/>
</dbReference>
<dbReference type="GO" id="GO:0005770">
    <property type="term" value="C:late endosome"/>
    <property type="evidence" value="ECO:0007669"/>
    <property type="project" value="TreeGrafter"/>
</dbReference>
<evidence type="ECO:0000313" key="2">
    <source>
        <dbReference type="EMBL" id="WPH01194.1"/>
    </source>
</evidence>
<protein>
    <submittedName>
        <fullName evidence="2">Fad NAD binding oxidoreductase</fullName>
    </submittedName>
</protein>
<dbReference type="SUPFAM" id="SSF51905">
    <property type="entry name" value="FAD/NAD(P)-binding domain"/>
    <property type="match status" value="1"/>
</dbReference>
<name>A0AAQ3M4I7_9PEZI</name>
<dbReference type="InterPro" id="IPR006076">
    <property type="entry name" value="FAD-dep_OxRdtase"/>
</dbReference>
<dbReference type="PANTHER" id="PTHR13847">
    <property type="entry name" value="SARCOSINE DEHYDROGENASE-RELATED"/>
    <property type="match status" value="1"/>
</dbReference>
<gene>
    <name evidence="2" type="ORF">R9X50_00403000</name>
</gene>
<accession>A0AAQ3M4I7</accession>
<dbReference type="PANTHER" id="PTHR13847:SF150">
    <property type="entry name" value="OXIDOREDUCTASE TDA3-RELATED"/>
    <property type="match status" value="1"/>
</dbReference>
<dbReference type="GO" id="GO:0005829">
    <property type="term" value="C:cytosol"/>
    <property type="evidence" value="ECO:0007669"/>
    <property type="project" value="GOC"/>
</dbReference>
<proteinExistence type="predicted"/>
<dbReference type="AlphaFoldDB" id="A0AAQ3M4I7"/>
<reference evidence="2 3" key="1">
    <citation type="submission" date="2023-11" db="EMBL/GenBank/DDBJ databases">
        <title>An acidophilic fungus is an integral part of prey digestion in a carnivorous sundew plant.</title>
        <authorList>
            <person name="Tsai I.J."/>
        </authorList>
    </citation>
    <scope>NUCLEOTIDE SEQUENCE [LARGE SCALE GENOMIC DNA]</scope>
    <source>
        <strain evidence="2">169a</strain>
    </source>
</reference>
<dbReference type="Gene3D" id="3.30.9.10">
    <property type="entry name" value="D-Amino Acid Oxidase, subunit A, domain 2"/>
    <property type="match status" value="1"/>
</dbReference>
<dbReference type="EMBL" id="CP138584">
    <property type="protein sequence ID" value="WPH01194.1"/>
    <property type="molecule type" value="Genomic_DNA"/>
</dbReference>
<keyword evidence="3" id="KW-1185">Reference proteome</keyword>
<evidence type="ECO:0000259" key="1">
    <source>
        <dbReference type="Pfam" id="PF01266"/>
    </source>
</evidence>